<dbReference type="SUPFAM" id="SSF88713">
    <property type="entry name" value="Glycoside hydrolase/deacetylase"/>
    <property type="match status" value="1"/>
</dbReference>
<dbReference type="Proteomes" id="UP000324298">
    <property type="component" value="Unassembled WGS sequence"/>
</dbReference>
<dbReference type="PANTHER" id="PTHR34216">
    <property type="match status" value="1"/>
</dbReference>
<gene>
    <name evidence="4" type="ORF">ET418_12630</name>
</gene>
<sequence length="327" mass="37670">MPRKITIVMYHFVRDLKHSRYPEIKGLELQDFVGQVGYMRAHYTPITMEELIHAAHTKGYELPPKALLLTFDDGYIDHFTNVFPVLDRYGIQGCFFPPAKAITKHLVLDVNKIHFVLASVNDTTRIIQTIFSDIRENQSGYSLDRPESYYEKLAVAGRYDTADVVFIKRILQKGLPEELRARMVDKLFAEFVTGDEAAFARELYMDVEQLECMRRNGMFIGSHGYDHYWLDSLSKEEQEREIDLSLKFLGGIGCDLENWVMCYPYGGYNDSLLSILDMRGCRIGLSVSVGIADMERENPLALSRIDTNDLPKRSDAQPNEWTRKIMV</sequence>
<dbReference type="PANTHER" id="PTHR34216:SF3">
    <property type="entry name" value="POLY-BETA-1,6-N-ACETYL-D-GLUCOSAMINE N-DEACETYLASE"/>
    <property type="match status" value="1"/>
</dbReference>
<comment type="caution">
    <text evidence="4">The sequence shown here is derived from an EMBL/GenBank/DDBJ whole genome shotgun (WGS) entry which is preliminary data.</text>
</comment>
<dbReference type="OrthoDB" id="9776235at2"/>
<dbReference type="RefSeq" id="WP_149308011.1">
    <property type="nucleotide sequence ID" value="NZ_SRSD01000007.1"/>
</dbReference>
<dbReference type="InterPro" id="IPR002509">
    <property type="entry name" value="NODB_dom"/>
</dbReference>
<organism evidence="4 5">
    <name type="scientific">Oryzomonas rubra</name>
    <dbReference type="NCBI Taxonomy" id="2509454"/>
    <lineage>
        <taxon>Bacteria</taxon>
        <taxon>Pseudomonadati</taxon>
        <taxon>Thermodesulfobacteriota</taxon>
        <taxon>Desulfuromonadia</taxon>
        <taxon>Geobacterales</taxon>
        <taxon>Geobacteraceae</taxon>
        <taxon>Oryzomonas</taxon>
    </lineage>
</organism>
<evidence type="ECO:0000256" key="2">
    <source>
        <dbReference type="ARBA" id="ARBA00022729"/>
    </source>
</evidence>
<evidence type="ECO:0000259" key="3">
    <source>
        <dbReference type="PROSITE" id="PS51677"/>
    </source>
</evidence>
<keyword evidence="5" id="KW-1185">Reference proteome</keyword>
<evidence type="ECO:0000256" key="1">
    <source>
        <dbReference type="ARBA" id="ARBA00004613"/>
    </source>
</evidence>
<dbReference type="InterPro" id="IPR011330">
    <property type="entry name" value="Glyco_hydro/deAcase_b/a-brl"/>
</dbReference>
<proteinExistence type="predicted"/>
<dbReference type="Pfam" id="PF01522">
    <property type="entry name" value="Polysacc_deac_1"/>
    <property type="match status" value="2"/>
</dbReference>
<comment type="subcellular location">
    <subcellularLocation>
        <location evidence="1">Secreted</location>
    </subcellularLocation>
</comment>
<dbReference type="EMBL" id="SRSD01000007">
    <property type="protein sequence ID" value="KAA0890496.1"/>
    <property type="molecule type" value="Genomic_DNA"/>
</dbReference>
<dbReference type="CDD" id="cd10971">
    <property type="entry name" value="CE4_DAC_u2_5s"/>
    <property type="match status" value="1"/>
</dbReference>
<feature type="domain" description="NodB homology" evidence="3">
    <location>
        <begin position="65"/>
        <end position="327"/>
    </location>
</feature>
<accession>A0A5A9XBW6</accession>
<evidence type="ECO:0000313" key="4">
    <source>
        <dbReference type="EMBL" id="KAA0890496.1"/>
    </source>
</evidence>
<protein>
    <submittedName>
        <fullName evidence="4">Polysaccharide deacetylase</fullName>
    </submittedName>
</protein>
<evidence type="ECO:0000313" key="5">
    <source>
        <dbReference type="Proteomes" id="UP000324298"/>
    </source>
</evidence>
<dbReference type="GO" id="GO:0016810">
    <property type="term" value="F:hydrolase activity, acting on carbon-nitrogen (but not peptide) bonds"/>
    <property type="evidence" value="ECO:0007669"/>
    <property type="project" value="InterPro"/>
</dbReference>
<dbReference type="GO" id="GO:0005576">
    <property type="term" value="C:extracellular region"/>
    <property type="evidence" value="ECO:0007669"/>
    <property type="project" value="UniProtKB-SubCell"/>
</dbReference>
<dbReference type="Gene3D" id="3.20.20.370">
    <property type="entry name" value="Glycoside hydrolase/deacetylase"/>
    <property type="match status" value="1"/>
</dbReference>
<reference evidence="4 5" key="1">
    <citation type="submission" date="2019-04" db="EMBL/GenBank/DDBJ databases">
        <title>Geobacter ruber sp. nov., ferric-reducing bacteria isolated from paddy soil.</title>
        <authorList>
            <person name="Xu Z."/>
            <person name="Masuda Y."/>
            <person name="Itoh H."/>
            <person name="Senoo K."/>
        </authorList>
    </citation>
    <scope>NUCLEOTIDE SEQUENCE [LARGE SCALE GENOMIC DNA]</scope>
    <source>
        <strain evidence="4 5">Red88</strain>
    </source>
</reference>
<dbReference type="AlphaFoldDB" id="A0A5A9XBW6"/>
<name>A0A5A9XBW6_9BACT</name>
<dbReference type="GO" id="GO:0005975">
    <property type="term" value="P:carbohydrate metabolic process"/>
    <property type="evidence" value="ECO:0007669"/>
    <property type="project" value="InterPro"/>
</dbReference>
<dbReference type="PROSITE" id="PS51677">
    <property type="entry name" value="NODB"/>
    <property type="match status" value="1"/>
</dbReference>
<dbReference type="InterPro" id="IPR051398">
    <property type="entry name" value="Polysacch_Deacetylase"/>
</dbReference>
<keyword evidence="2" id="KW-0732">Signal</keyword>